<evidence type="ECO:0000313" key="2">
    <source>
        <dbReference type="EMBL" id="GAA5532028.1"/>
    </source>
</evidence>
<accession>A0ABP9XBP6</accession>
<dbReference type="Proteomes" id="UP001404956">
    <property type="component" value="Unassembled WGS sequence"/>
</dbReference>
<evidence type="ECO:0000313" key="3">
    <source>
        <dbReference type="Proteomes" id="UP001404956"/>
    </source>
</evidence>
<dbReference type="RefSeq" id="WP_345450740.1">
    <property type="nucleotide sequence ID" value="NZ_BAABRV010000001.1"/>
</dbReference>
<keyword evidence="1" id="KW-0812">Transmembrane</keyword>
<dbReference type="EMBL" id="BAABRV010000001">
    <property type="protein sequence ID" value="GAA5532028.1"/>
    <property type="molecule type" value="Genomic_DNA"/>
</dbReference>
<reference evidence="2 3" key="1">
    <citation type="submission" date="2024-02" db="EMBL/GenBank/DDBJ databases">
        <title>Deinococcus aluminii NBRC 112889.</title>
        <authorList>
            <person name="Ichikawa N."/>
            <person name="Katano-Makiyama Y."/>
            <person name="Hidaka K."/>
        </authorList>
    </citation>
    <scope>NUCLEOTIDE SEQUENCE [LARGE SCALE GENOMIC DNA]</scope>
    <source>
        <strain evidence="2 3">NBRC 112889</strain>
    </source>
</reference>
<keyword evidence="1" id="KW-0472">Membrane</keyword>
<feature type="transmembrane region" description="Helical" evidence="1">
    <location>
        <begin position="87"/>
        <end position="105"/>
    </location>
</feature>
<evidence type="ECO:0008006" key="4">
    <source>
        <dbReference type="Google" id="ProtNLM"/>
    </source>
</evidence>
<keyword evidence="1" id="KW-1133">Transmembrane helix</keyword>
<gene>
    <name evidence="2" type="ORF">Dalu01_00405</name>
</gene>
<name>A0ABP9XBP6_9DEIO</name>
<protein>
    <recommendedName>
        <fullName evidence="4">DUF1772 domain-containing protein</fullName>
    </recommendedName>
</protein>
<evidence type="ECO:0000256" key="1">
    <source>
        <dbReference type="SAM" id="Phobius"/>
    </source>
</evidence>
<keyword evidence="3" id="KW-1185">Reference proteome</keyword>
<sequence>MRPDEWREGMENEAASVEDEAWSRETRWAAGQRSLGGDVLLASVGALSISGLYWWLWLGMVRCNFGLTPADSYGCWVKANMHVLDPVVPYVLLTGIGLALGLGRVRLSVAAAVFLLIPVFVTLVAAALQLIAPPSDIIYGQGEHLNLMNYTPRRWHTILSQSLWSVTLVFPGTWLGERLRRSFRRA</sequence>
<comment type="caution">
    <text evidence="2">The sequence shown here is derived from an EMBL/GenBank/DDBJ whole genome shotgun (WGS) entry which is preliminary data.</text>
</comment>
<feature type="transmembrane region" description="Helical" evidence="1">
    <location>
        <begin position="112"/>
        <end position="132"/>
    </location>
</feature>
<feature type="transmembrane region" description="Helical" evidence="1">
    <location>
        <begin position="39"/>
        <end position="57"/>
    </location>
</feature>
<feature type="transmembrane region" description="Helical" evidence="1">
    <location>
        <begin position="155"/>
        <end position="175"/>
    </location>
</feature>
<proteinExistence type="predicted"/>
<organism evidence="2 3">
    <name type="scientific">Deinococcus aluminii</name>
    <dbReference type="NCBI Taxonomy" id="1656885"/>
    <lineage>
        <taxon>Bacteria</taxon>
        <taxon>Thermotogati</taxon>
        <taxon>Deinococcota</taxon>
        <taxon>Deinococci</taxon>
        <taxon>Deinococcales</taxon>
        <taxon>Deinococcaceae</taxon>
        <taxon>Deinococcus</taxon>
    </lineage>
</organism>